<dbReference type="OrthoDB" id="6262482at2759"/>
<evidence type="ECO:0000313" key="10">
    <source>
        <dbReference type="EMBL" id="TRY86462.1"/>
    </source>
</evidence>
<comment type="caution">
    <text evidence="10">The sequence shown here is derived from an EMBL/GenBank/DDBJ whole genome shotgun (WGS) entry which is preliminary data.</text>
</comment>
<keyword evidence="11" id="KW-1185">Reference proteome</keyword>
<feature type="domain" description="VWFC" evidence="9">
    <location>
        <begin position="1136"/>
        <end position="1193"/>
    </location>
</feature>
<proteinExistence type="predicted"/>
<dbReference type="SMART" id="SM00209">
    <property type="entry name" value="TSP1"/>
    <property type="match status" value="11"/>
</dbReference>
<keyword evidence="2" id="KW-0964">Secreted</keyword>
<sequence length="1316" mass="144312">LDSSCTHRNCSWLNWGTWTPCSRTCGVGQQERLRIFLAPGINGSWCPDILEGNTETRFCNIRACRVDGGWSRWSSWSRCDKACGGGRSIRTRSCSSPPPKNGGHKCTGEKNQVKPCNTKPCGDGKCPMGQEYVSCSNQCPQRCSDLQQGIECQENTECQPGCRCPRGQLQQDGVCVQLWQCECVDEQGHSWAAGSSHQIDCNTCSCSDGRLTCTNHSCAGGNICTNQSCAGEISCSWSSWTTWASCSSSCGPGRRTRFRSLVPETEGAHCQFEEVQHKPCDPGSCPPLCVHGKQELSVGDTWHEGECKQCTCIPEGEYCQDIDCRVDGGWTPWSLWSNCPVTCGSGLQIRSRACINPPPRNNGTNCTGPERDTQSCNAGPCLDDLCPWSSWSSCSRSCGAGVISRQRHCVCDEEEDQECHTHQQRDDKETQLCYRKPCPACPMSVWSVWSECSCASQFQQRFRAPLLLSAAAGQHCTDLEEQSRPCASQHCPDCEQPFVFSECGLPCEKHCDLMGNTEMCSAHQNCTPGCYCPEGLLQQNGSCVRPDQCGCVNALQPTQYPAVPASLPQGALITTGCRTCLCHNGSLLCDLRECEVMVSEWSEWSSCSPCFQPSSSSSSSSLVSVQRRFRACLDVESGRPVSGSECEEELEEERKCPQTQICSDQCEWSSWSSWSVCKDACSGGYRQRKRRPLTSVPHPHCKNTQTQSQSCNTALCPGEHCEDRGRTYEDCANQCPRSCTDLWDHVQCLQGRCHPGCRCAPGHLLQDGVCVRLDDCRCGIPMENGTVEIQPGHKITLDCNTCMCVNGSLECTELECPVYGAWSSWSVCSVSCGMGQRSRVRSCTQFSREVKCTETMQMQNCSLASCPVGCVVGEWSSWSDCSASCGGGITFRKKAILQEAEPGGENCPAPMEQHRACNTHSCQPDCPSGLVSSSCAGSCPLSCEDLWPENQCVLLNGTCVPISQCPCSVFSLLSDSPNITLDSQDQEMPPGTILTLSCNSCVCEGGVFVCSNESCDVDCEWSGWSTWSSCSALCGSGTQFSSRTIQRHSRFRGQECEGPSHTSRGCRGPGCECPVGERWHWSDSGSEQVCEQGCMDIYSPELLNCTYPRASEGCVCEEGRYRSLNGECVIPALCQCEDEDGTIREPGSEWIDGCQSCRCINGRKKCHSNCSPLHCSEGEVKVLEAEDCCPVCRREFPEDPVAECRRYTEVRNITKGDCRLDNVEVSFCRGRCLSRTDVILEEPYLQAVCDCCSYRLDPDRPVRFLNLQCASGDAEPVVMPVIHSCECTSCQGKSVVHLTKDSVLCLYIVEKGFFQA</sequence>
<evidence type="ECO:0000313" key="11">
    <source>
        <dbReference type="Proteomes" id="UP000316079"/>
    </source>
</evidence>
<dbReference type="Gene3D" id="2.10.25.10">
    <property type="entry name" value="Laminin"/>
    <property type="match status" value="3"/>
</dbReference>
<dbReference type="InterPro" id="IPR002919">
    <property type="entry name" value="TIL_dom"/>
</dbReference>
<keyword evidence="5" id="KW-1015">Disulfide bond</keyword>
<dbReference type="FunFam" id="2.10.25.10:FF:000217">
    <property type="entry name" value="SCO-spondin"/>
    <property type="match status" value="2"/>
</dbReference>
<dbReference type="PROSITE" id="PS01208">
    <property type="entry name" value="VWFC_1"/>
    <property type="match status" value="1"/>
</dbReference>
<dbReference type="InterPro" id="IPR044004">
    <property type="entry name" value="TSP1_spondin_dom"/>
</dbReference>
<dbReference type="SMART" id="SM00215">
    <property type="entry name" value="VWC_out"/>
    <property type="match status" value="3"/>
</dbReference>
<dbReference type="InterPro" id="IPR006207">
    <property type="entry name" value="Cys_knot_C"/>
</dbReference>
<dbReference type="InterPro" id="IPR001007">
    <property type="entry name" value="VWF_dom"/>
</dbReference>
<dbReference type="Pfam" id="PF00090">
    <property type="entry name" value="TSP_1"/>
    <property type="match status" value="9"/>
</dbReference>
<keyword evidence="3" id="KW-0732">Signal</keyword>
<dbReference type="PANTHER" id="PTHR22906">
    <property type="entry name" value="PROPERDIN"/>
    <property type="match status" value="1"/>
</dbReference>
<evidence type="ECO:0000256" key="6">
    <source>
        <dbReference type="ARBA" id="ARBA00023180"/>
    </source>
</evidence>
<evidence type="ECO:0000256" key="4">
    <source>
        <dbReference type="ARBA" id="ARBA00022737"/>
    </source>
</evidence>
<evidence type="ECO:0000256" key="3">
    <source>
        <dbReference type="ARBA" id="ARBA00022729"/>
    </source>
</evidence>
<dbReference type="SUPFAM" id="SSF57603">
    <property type="entry name" value="FnI-like domain"/>
    <property type="match status" value="1"/>
</dbReference>
<dbReference type="InterPro" id="IPR052065">
    <property type="entry name" value="Compl_asym_regulator"/>
</dbReference>
<name>A0A553Q954_9TELE</name>
<evidence type="ECO:0008006" key="12">
    <source>
        <dbReference type="Google" id="ProtNLM"/>
    </source>
</evidence>
<dbReference type="InterPro" id="IPR036383">
    <property type="entry name" value="TSP1_rpt_sf"/>
</dbReference>
<evidence type="ECO:0000259" key="8">
    <source>
        <dbReference type="PROSITE" id="PS01225"/>
    </source>
</evidence>
<comment type="subcellular location">
    <subcellularLocation>
        <location evidence="1">Secreted</location>
    </subcellularLocation>
</comment>
<organism evidence="10 11">
    <name type="scientific">Danionella cerebrum</name>
    <dbReference type="NCBI Taxonomy" id="2873325"/>
    <lineage>
        <taxon>Eukaryota</taxon>
        <taxon>Metazoa</taxon>
        <taxon>Chordata</taxon>
        <taxon>Craniata</taxon>
        <taxon>Vertebrata</taxon>
        <taxon>Euteleostomi</taxon>
        <taxon>Actinopterygii</taxon>
        <taxon>Neopterygii</taxon>
        <taxon>Teleostei</taxon>
        <taxon>Ostariophysi</taxon>
        <taxon>Cypriniformes</taxon>
        <taxon>Danionidae</taxon>
        <taxon>Danioninae</taxon>
        <taxon>Danionella</taxon>
    </lineage>
</organism>
<dbReference type="Pfam" id="PF19028">
    <property type="entry name" value="TSP1_spondin"/>
    <property type="match status" value="1"/>
</dbReference>
<evidence type="ECO:0000256" key="2">
    <source>
        <dbReference type="ARBA" id="ARBA00022525"/>
    </source>
</evidence>
<dbReference type="STRING" id="623744.A0A553Q954"/>
<dbReference type="EMBL" id="SRMA01026216">
    <property type="protein sequence ID" value="TRY86462.1"/>
    <property type="molecule type" value="Genomic_DNA"/>
</dbReference>
<dbReference type="InterPro" id="IPR036084">
    <property type="entry name" value="Ser_inhib-like_sf"/>
</dbReference>
<feature type="non-terminal residue" evidence="10">
    <location>
        <position position="1"/>
    </location>
</feature>
<comment type="caution">
    <text evidence="7">Lacks conserved residue(s) required for the propagation of feature annotation.</text>
</comment>
<evidence type="ECO:0000259" key="9">
    <source>
        <dbReference type="PROSITE" id="PS50184"/>
    </source>
</evidence>
<dbReference type="InterPro" id="IPR000884">
    <property type="entry name" value="TSP1_rpt"/>
</dbReference>
<dbReference type="PRINTS" id="PR01705">
    <property type="entry name" value="TSP1REPEAT"/>
</dbReference>
<evidence type="ECO:0000256" key="5">
    <source>
        <dbReference type="ARBA" id="ARBA00023157"/>
    </source>
</evidence>
<dbReference type="PROSITE" id="PS50184">
    <property type="entry name" value="VWFC_2"/>
    <property type="match status" value="1"/>
</dbReference>
<dbReference type="SMART" id="SM00214">
    <property type="entry name" value="VWC"/>
    <property type="match status" value="2"/>
</dbReference>
<evidence type="ECO:0000256" key="7">
    <source>
        <dbReference type="PROSITE-ProRule" id="PRU00039"/>
    </source>
</evidence>
<accession>A0A553Q954</accession>
<dbReference type="SUPFAM" id="SSF82895">
    <property type="entry name" value="TSP-1 type 1 repeat"/>
    <property type="match status" value="10"/>
</dbReference>
<feature type="non-terminal residue" evidence="10">
    <location>
        <position position="1316"/>
    </location>
</feature>
<dbReference type="FunFam" id="2.20.100.10:FF:000007">
    <property type="entry name" value="Thrombospondin 1"/>
    <property type="match status" value="1"/>
</dbReference>
<dbReference type="PROSITE" id="PS01225">
    <property type="entry name" value="CTCK_2"/>
    <property type="match status" value="1"/>
</dbReference>
<protein>
    <recommendedName>
        <fullName evidence="12">SCO-spondin</fullName>
    </recommendedName>
</protein>
<feature type="domain" description="CTCK" evidence="8">
    <location>
        <begin position="1204"/>
        <end position="1291"/>
    </location>
</feature>
<dbReference type="SUPFAM" id="SSF57567">
    <property type="entry name" value="Serine protease inhibitors"/>
    <property type="match status" value="3"/>
</dbReference>
<dbReference type="PROSITE" id="PS50092">
    <property type="entry name" value="TSP1"/>
    <property type="match status" value="11"/>
</dbReference>
<dbReference type="Proteomes" id="UP000316079">
    <property type="component" value="Unassembled WGS sequence"/>
</dbReference>
<dbReference type="FunFam" id="2.20.100.10:FF:000002">
    <property type="entry name" value="Unc-5 netrin receptor C"/>
    <property type="match status" value="1"/>
</dbReference>
<keyword evidence="4" id="KW-0677">Repeat</keyword>
<reference evidence="10 11" key="1">
    <citation type="journal article" date="2019" name="Sci. Data">
        <title>Hybrid genome assembly and annotation of Danionella translucida.</title>
        <authorList>
            <person name="Kadobianskyi M."/>
            <person name="Schulze L."/>
            <person name="Schuelke M."/>
            <person name="Judkewitz B."/>
        </authorList>
    </citation>
    <scope>NUCLEOTIDE SEQUENCE [LARGE SCALE GENOMIC DNA]</scope>
    <source>
        <strain evidence="10 11">Bolton</strain>
    </source>
</reference>
<keyword evidence="6" id="KW-0325">Glycoprotein</keyword>
<gene>
    <name evidence="10" type="ORF">DNTS_025547</name>
</gene>
<dbReference type="PANTHER" id="PTHR22906:SF43">
    <property type="entry name" value="PROPERDIN"/>
    <property type="match status" value="1"/>
</dbReference>
<dbReference type="CDD" id="cd19941">
    <property type="entry name" value="TIL"/>
    <property type="match status" value="3"/>
</dbReference>
<dbReference type="Gene3D" id="2.20.100.10">
    <property type="entry name" value="Thrombospondin type-1 (TSP1) repeat"/>
    <property type="match status" value="11"/>
</dbReference>
<evidence type="ECO:0000256" key="1">
    <source>
        <dbReference type="ARBA" id="ARBA00004613"/>
    </source>
</evidence>
<dbReference type="Pfam" id="PF01826">
    <property type="entry name" value="TIL"/>
    <property type="match status" value="3"/>
</dbReference>